<dbReference type="RefSeq" id="WP_349241243.1">
    <property type="nucleotide sequence ID" value="NZ_JAVTTO010000002.1"/>
</dbReference>
<accession>A0ABU3LEB4</accession>
<comment type="caution">
    <text evidence="2">The sequence shown here is derived from an EMBL/GenBank/DDBJ whole genome shotgun (WGS) entry which is preliminary data.</text>
</comment>
<dbReference type="NCBIfam" id="TIGR04183">
    <property type="entry name" value="Por_Secre_tail"/>
    <property type="match status" value="1"/>
</dbReference>
<evidence type="ECO:0000313" key="3">
    <source>
        <dbReference type="Proteomes" id="UP001257277"/>
    </source>
</evidence>
<dbReference type="PANTHER" id="PTHR47197">
    <property type="entry name" value="PROTEIN NIRF"/>
    <property type="match status" value="1"/>
</dbReference>
<dbReference type="EMBL" id="JAVTTO010000002">
    <property type="protein sequence ID" value="MDT7831990.1"/>
    <property type="molecule type" value="Genomic_DNA"/>
</dbReference>
<dbReference type="SUPFAM" id="SSF50969">
    <property type="entry name" value="YVTN repeat-like/Quinoprotein amine dehydrogenase"/>
    <property type="match status" value="1"/>
</dbReference>
<sequence>MLRKSGAWHLILCLTLLLGIGVNAQSLSYSGTNSFNISSSTHLDVVNIPMLERTPTGMTFGDSGTKLYLVGTSGDAVVQFTLSTAYDVSTRGTIQSYYRVNGEETAPEDVTFNDTGTRMYVLGGSGDDVTQYTLSTAWDVSTASTPVVWDTRTAIENLLGATNGDRLTGMAFNDDGSKVFVIDRRSDDIFEFDLSTNYDISTVSAVIDNIPTTGEGNPRSISFNADGTRIYIIGNAGDDVTTYTLTTGFDLSSLTGTTVSVALTEDNTPQALLINDDGTTFYVAGSVNDQINEYTLSAAFDFSSTITHISAAGFPTVEITPHGMVFNDDGTKLFVAGDQANAIAEIALSTPYDITTARFTAGLYVNSEQTQIRGLAFNNTGTTLYIIGNQNDEIDGYDLSAAYDLTSTITTTTGSPWSIATEDTNPSDLFFNNDGTKLYVMGNTGDDINQYSLSPAYDMTDAIAANLDIAFPLNNVSGLVIDSAPLGGIFNNDGTKLYIAGNQGNDINEITLSNAYDLSSGTITSTATYSVNSEESTITDVAFNGDGSKFFIVGTNGDDMNQYQTRGNLPETSTNNGTIDVTTPLVITLTGDTFADVDADNLLDLTTEFTIANLPPGLTPIFTLTGGDTVATLTFSGTADSHIDSDEAAANMSFTFTDDAFTSSNAADVALAVAHTNVMGFDFIECPSNEIVYNGSWSGGSGAGGAPDETDDASGIRIEADVTITANFDCDCLHVDSGFTLSTATGVQAKVINALELEGDLRLLGTSQLIQEHTGTRNVSGTGNVYKDRMGTLSNVYQIGYWTSPVTTNGSTYTISGVLRDGTTALTASNTPGTITYTDDLDGNTTPVTLSRRWFASFLNSGIWTEEIGETATLNPGEGFTKKSTGAGAGQNYTFLGRPNDGDYIFTIGAFGSGRWSLMGNPYPSPIDADQFITDNAVTTTSIEGTLYFYEAGNDTSHTTSEYTGGYANRVVGMGNPASELGMSGKTPGQYIGIGQGFFIEASSSGGDVTFDNGLRVFDPTDANTVYFGRNSTQRNETPSFPILRLGFEFDLNGEIYHRRVSVGFRGLTQNHESGYEAEMWDYKSSDLALKINDRATPHTIAGIEDFDNSLEIPLMLQLDQERAVTFMVDETEQLTTDIYIKDAVTNFYYNITNSSQEITMPAGTYNDRFFITFDNTLGTDDPLLESQLLLFAKDKQLIVKSNTIEIQSLTTYSILGQEIDHYQNTTSITGEVTLPIEKYATGIYIVKVSTNKGIVSKKIVVN</sequence>
<keyword evidence="1" id="KW-0732">Signal</keyword>
<dbReference type="SUPFAM" id="SSF75011">
    <property type="entry name" value="3-carboxy-cis,cis-mucoante lactonizing enzyme"/>
    <property type="match status" value="1"/>
</dbReference>
<dbReference type="Proteomes" id="UP001257277">
    <property type="component" value="Unassembled WGS sequence"/>
</dbReference>
<gene>
    <name evidence="2" type="ORF">RQM59_06340</name>
</gene>
<organism evidence="2 3">
    <name type="scientific">Asprobacillus argus</name>
    <dbReference type="NCBI Taxonomy" id="3076534"/>
    <lineage>
        <taxon>Bacteria</taxon>
        <taxon>Pseudomonadati</taxon>
        <taxon>Bacteroidota</taxon>
        <taxon>Flavobacteriia</taxon>
        <taxon>Flavobacteriales</taxon>
        <taxon>Flavobacteriaceae</taxon>
        <taxon>Asprobacillus</taxon>
    </lineage>
</organism>
<keyword evidence="3" id="KW-1185">Reference proteome</keyword>
<protein>
    <submittedName>
        <fullName evidence="2">Beta-propeller fold lactonase family protein</fullName>
    </submittedName>
</protein>
<dbReference type="InterPro" id="IPR011044">
    <property type="entry name" value="Quino_amine_DH_bsu"/>
</dbReference>
<proteinExistence type="predicted"/>
<reference evidence="2 3" key="1">
    <citation type="submission" date="2023-09" db="EMBL/GenBank/DDBJ databases">
        <title>Novel taxa isolated from Blanes Bay.</title>
        <authorList>
            <person name="Rey-Velasco X."/>
            <person name="Lucena T."/>
        </authorList>
    </citation>
    <scope>NUCLEOTIDE SEQUENCE [LARGE SCALE GENOMIC DNA]</scope>
    <source>
        <strain evidence="2 3">S356</strain>
    </source>
</reference>
<dbReference type="InterPro" id="IPR026444">
    <property type="entry name" value="Secre_tail"/>
</dbReference>
<evidence type="ECO:0000313" key="2">
    <source>
        <dbReference type="EMBL" id="MDT7831990.1"/>
    </source>
</evidence>
<evidence type="ECO:0000256" key="1">
    <source>
        <dbReference type="ARBA" id="ARBA00022729"/>
    </source>
</evidence>
<dbReference type="PANTHER" id="PTHR47197:SF3">
    <property type="entry name" value="DIHYDRO-HEME D1 DEHYDROGENASE"/>
    <property type="match status" value="1"/>
</dbReference>
<name>A0ABU3LEB4_9FLAO</name>
<dbReference type="InterPro" id="IPR051200">
    <property type="entry name" value="Host-pathogen_enzymatic-act"/>
</dbReference>
<dbReference type="InterPro" id="IPR019405">
    <property type="entry name" value="Lactonase_7-beta_prop"/>
</dbReference>
<dbReference type="Gene3D" id="2.130.10.10">
    <property type="entry name" value="YVTN repeat-like/Quinoprotein amine dehydrogenase"/>
    <property type="match status" value="2"/>
</dbReference>
<dbReference type="Pfam" id="PF10282">
    <property type="entry name" value="Lactonase"/>
    <property type="match status" value="1"/>
</dbReference>
<dbReference type="InterPro" id="IPR015943">
    <property type="entry name" value="WD40/YVTN_repeat-like_dom_sf"/>
</dbReference>